<evidence type="ECO:0000313" key="3">
    <source>
        <dbReference type="Proteomes" id="UP001281410"/>
    </source>
</evidence>
<evidence type="ECO:0000256" key="1">
    <source>
        <dbReference type="SAM" id="MobiDB-lite"/>
    </source>
</evidence>
<dbReference type="Proteomes" id="UP001281410">
    <property type="component" value="Unassembled WGS sequence"/>
</dbReference>
<feature type="region of interest" description="Disordered" evidence="1">
    <location>
        <begin position="41"/>
        <end position="80"/>
    </location>
</feature>
<evidence type="ECO:0000313" key="2">
    <source>
        <dbReference type="EMBL" id="KAK3184005.1"/>
    </source>
</evidence>
<dbReference type="EMBL" id="JANJYJ010000010">
    <property type="protein sequence ID" value="KAK3184005.1"/>
    <property type="molecule type" value="Genomic_DNA"/>
</dbReference>
<reference evidence="2" key="1">
    <citation type="journal article" date="2023" name="Plant J.">
        <title>Genome sequences and population genomics provide insights into the demographic history, inbreeding, and mutation load of two 'living fossil' tree species of Dipteronia.</title>
        <authorList>
            <person name="Feng Y."/>
            <person name="Comes H.P."/>
            <person name="Chen J."/>
            <person name="Zhu S."/>
            <person name="Lu R."/>
            <person name="Zhang X."/>
            <person name="Li P."/>
            <person name="Qiu J."/>
            <person name="Olsen K.M."/>
            <person name="Qiu Y."/>
        </authorList>
    </citation>
    <scope>NUCLEOTIDE SEQUENCE</scope>
    <source>
        <strain evidence="2">NBL</strain>
    </source>
</reference>
<organism evidence="2 3">
    <name type="scientific">Dipteronia sinensis</name>
    <dbReference type="NCBI Taxonomy" id="43782"/>
    <lineage>
        <taxon>Eukaryota</taxon>
        <taxon>Viridiplantae</taxon>
        <taxon>Streptophyta</taxon>
        <taxon>Embryophyta</taxon>
        <taxon>Tracheophyta</taxon>
        <taxon>Spermatophyta</taxon>
        <taxon>Magnoliopsida</taxon>
        <taxon>eudicotyledons</taxon>
        <taxon>Gunneridae</taxon>
        <taxon>Pentapetalae</taxon>
        <taxon>rosids</taxon>
        <taxon>malvids</taxon>
        <taxon>Sapindales</taxon>
        <taxon>Sapindaceae</taxon>
        <taxon>Hippocastanoideae</taxon>
        <taxon>Acereae</taxon>
        <taxon>Dipteronia</taxon>
    </lineage>
</organism>
<proteinExistence type="predicted"/>
<dbReference type="AlphaFoldDB" id="A0AAD9ZM65"/>
<accession>A0AAD9ZM65</accession>
<gene>
    <name evidence="2" type="ORF">Dsin_031291</name>
</gene>
<comment type="caution">
    <text evidence="2">The sequence shown here is derived from an EMBL/GenBank/DDBJ whole genome shotgun (WGS) entry which is preliminary data.</text>
</comment>
<sequence>MQDEITRLMEGVTEKGNHVEALDKDLNMLKLKHDMLMAEKDELTTKSESNGAGERGWIGRESSSQTGLKSRERPSGNFASHWSIKGADIKNFAKHSLGSSVHTVIMAA</sequence>
<protein>
    <submittedName>
        <fullName evidence="2">Uncharacterized protein</fullName>
    </submittedName>
</protein>
<keyword evidence="3" id="KW-1185">Reference proteome</keyword>
<name>A0AAD9ZM65_9ROSI</name>